<evidence type="ECO:0000313" key="7">
    <source>
        <dbReference type="Proteomes" id="UP001500325"/>
    </source>
</evidence>
<dbReference type="EMBL" id="BAABIC010000001">
    <property type="protein sequence ID" value="GAA4675552.1"/>
    <property type="molecule type" value="Genomic_DNA"/>
</dbReference>
<dbReference type="PANTHER" id="PTHR30055">
    <property type="entry name" value="HTH-TYPE TRANSCRIPTIONAL REGULATOR RUTR"/>
    <property type="match status" value="1"/>
</dbReference>
<evidence type="ECO:0000256" key="3">
    <source>
        <dbReference type="ARBA" id="ARBA00023163"/>
    </source>
</evidence>
<dbReference type="PRINTS" id="PR00455">
    <property type="entry name" value="HTHTETR"/>
</dbReference>
<dbReference type="InterPro" id="IPR050109">
    <property type="entry name" value="HTH-type_TetR-like_transc_reg"/>
</dbReference>
<dbReference type="SUPFAM" id="SSF48498">
    <property type="entry name" value="Tetracyclin repressor-like, C-terminal domain"/>
    <property type="match status" value="1"/>
</dbReference>
<dbReference type="RefSeq" id="WP_345377940.1">
    <property type="nucleotide sequence ID" value="NZ_BAABIC010000001.1"/>
</dbReference>
<reference evidence="7" key="1">
    <citation type="journal article" date="2019" name="Int. J. Syst. Evol. Microbiol.">
        <title>The Global Catalogue of Microorganisms (GCM) 10K type strain sequencing project: providing services to taxonomists for standard genome sequencing and annotation.</title>
        <authorList>
            <consortium name="The Broad Institute Genomics Platform"/>
            <consortium name="The Broad Institute Genome Sequencing Center for Infectious Disease"/>
            <person name="Wu L."/>
            <person name="Ma J."/>
        </authorList>
    </citation>
    <scope>NUCLEOTIDE SEQUENCE [LARGE SCALE GENOMIC DNA]</scope>
    <source>
        <strain evidence="7">JCM 18055</strain>
    </source>
</reference>
<dbReference type="PROSITE" id="PS50977">
    <property type="entry name" value="HTH_TETR_2"/>
    <property type="match status" value="1"/>
</dbReference>
<name>A0ABP8VXM0_9PSEU</name>
<dbReference type="PANTHER" id="PTHR30055:SF148">
    <property type="entry name" value="TETR-FAMILY TRANSCRIPTIONAL REGULATOR"/>
    <property type="match status" value="1"/>
</dbReference>
<feature type="domain" description="HTH tetR-type" evidence="5">
    <location>
        <begin position="13"/>
        <end position="73"/>
    </location>
</feature>
<keyword evidence="7" id="KW-1185">Reference proteome</keyword>
<dbReference type="Gene3D" id="1.10.10.60">
    <property type="entry name" value="Homeodomain-like"/>
    <property type="match status" value="1"/>
</dbReference>
<proteinExistence type="predicted"/>
<dbReference type="Pfam" id="PF00440">
    <property type="entry name" value="TetR_N"/>
    <property type="match status" value="1"/>
</dbReference>
<dbReference type="SUPFAM" id="SSF46689">
    <property type="entry name" value="Homeodomain-like"/>
    <property type="match status" value="1"/>
</dbReference>
<organism evidence="6 7">
    <name type="scientific">Pseudonocardia yuanmonensis</name>
    <dbReference type="NCBI Taxonomy" id="1095914"/>
    <lineage>
        <taxon>Bacteria</taxon>
        <taxon>Bacillati</taxon>
        <taxon>Actinomycetota</taxon>
        <taxon>Actinomycetes</taxon>
        <taxon>Pseudonocardiales</taxon>
        <taxon>Pseudonocardiaceae</taxon>
        <taxon>Pseudonocardia</taxon>
    </lineage>
</organism>
<dbReference type="Gene3D" id="1.10.357.10">
    <property type="entry name" value="Tetracycline Repressor, domain 2"/>
    <property type="match status" value="1"/>
</dbReference>
<evidence type="ECO:0000313" key="6">
    <source>
        <dbReference type="EMBL" id="GAA4675552.1"/>
    </source>
</evidence>
<comment type="caution">
    <text evidence="6">The sequence shown here is derived from an EMBL/GenBank/DDBJ whole genome shotgun (WGS) entry which is preliminary data.</text>
</comment>
<gene>
    <name evidence="6" type="ORF">GCM10023215_04350</name>
</gene>
<accession>A0ABP8VXM0</accession>
<dbReference type="InterPro" id="IPR036271">
    <property type="entry name" value="Tet_transcr_reg_TetR-rel_C_sf"/>
</dbReference>
<dbReference type="InterPro" id="IPR001647">
    <property type="entry name" value="HTH_TetR"/>
</dbReference>
<evidence type="ECO:0000256" key="1">
    <source>
        <dbReference type="ARBA" id="ARBA00023015"/>
    </source>
</evidence>
<keyword evidence="3" id="KW-0804">Transcription</keyword>
<dbReference type="Pfam" id="PF16859">
    <property type="entry name" value="TetR_C_11"/>
    <property type="match status" value="1"/>
</dbReference>
<dbReference type="Proteomes" id="UP001500325">
    <property type="component" value="Unassembled WGS sequence"/>
</dbReference>
<sequence>MRRTPTGAAVLQPAKTASITTAVLEELAESGYGRLAMEAVARRAGVGKSALYRRWPGKPEMVTAALSELSVPAVPTPDTGTLRADLRVLVEAMHEWLTHPLIARILPDVSSEAVRNPDLADALRRTVGDPRRDMARPVFDRAVARGELAVDVDLALDLVGAPLYWRLSVRHVPLTPGYLNDLTDALLRALSHP</sequence>
<evidence type="ECO:0000259" key="5">
    <source>
        <dbReference type="PROSITE" id="PS50977"/>
    </source>
</evidence>
<dbReference type="InterPro" id="IPR009057">
    <property type="entry name" value="Homeodomain-like_sf"/>
</dbReference>
<evidence type="ECO:0000256" key="4">
    <source>
        <dbReference type="PROSITE-ProRule" id="PRU00335"/>
    </source>
</evidence>
<dbReference type="InterPro" id="IPR011075">
    <property type="entry name" value="TetR_C"/>
</dbReference>
<keyword evidence="2 4" id="KW-0238">DNA-binding</keyword>
<evidence type="ECO:0000256" key="2">
    <source>
        <dbReference type="ARBA" id="ARBA00023125"/>
    </source>
</evidence>
<keyword evidence="1" id="KW-0805">Transcription regulation</keyword>
<protein>
    <submittedName>
        <fullName evidence="6">TetR/AcrR family transcriptional regulator</fullName>
    </submittedName>
</protein>
<feature type="DNA-binding region" description="H-T-H motif" evidence="4">
    <location>
        <begin position="36"/>
        <end position="55"/>
    </location>
</feature>